<proteinExistence type="predicted"/>
<dbReference type="EMBL" id="JBEDUW010000006">
    <property type="protein sequence ID" value="KAK9922264.1"/>
    <property type="molecule type" value="Genomic_DNA"/>
</dbReference>
<evidence type="ECO:0000313" key="1">
    <source>
        <dbReference type="EMBL" id="KAK9922264.1"/>
    </source>
</evidence>
<comment type="caution">
    <text evidence="1">The sequence shown here is derived from an EMBL/GenBank/DDBJ whole genome shotgun (WGS) entry which is preliminary data.</text>
</comment>
<protein>
    <recommendedName>
        <fullName evidence="3">MHC class I antigen</fullName>
    </recommendedName>
</protein>
<sequence length="73" mass="8136">MARSDGGIWGRRLSAASVDQSASTWGREQRRDSDVRDDLGRAWRKGSTALWSESLVERLEAEEDGDGVRWQGG</sequence>
<name>A0AAW1WE33_RUBAR</name>
<evidence type="ECO:0000313" key="2">
    <source>
        <dbReference type="Proteomes" id="UP001457282"/>
    </source>
</evidence>
<organism evidence="1 2">
    <name type="scientific">Rubus argutus</name>
    <name type="common">Southern blackberry</name>
    <dbReference type="NCBI Taxonomy" id="59490"/>
    <lineage>
        <taxon>Eukaryota</taxon>
        <taxon>Viridiplantae</taxon>
        <taxon>Streptophyta</taxon>
        <taxon>Embryophyta</taxon>
        <taxon>Tracheophyta</taxon>
        <taxon>Spermatophyta</taxon>
        <taxon>Magnoliopsida</taxon>
        <taxon>eudicotyledons</taxon>
        <taxon>Gunneridae</taxon>
        <taxon>Pentapetalae</taxon>
        <taxon>rosids</taxon>
        <taxon>fabids</taxon>
        <taxon>Rosales</taxon>
        <taxon>Rosaceae</taxon>
        <taxon>Rosoideae</taxon>
        <taxon>Rosoideae incertae sedis</taxon>
        <taxon>Rubus</taxon>
    </lineage>
</organism>
<dbReference type="AlphaFoldDB" id="A0AAW1WE33"/>
<dbReference type="Proteomes" id="UP001457282">
    <property type="component" value="Unassembled WGS sequence"/>
</dbReference>
<keyword evidence="2" id="KW-1185">Reference proteome</keyword>
<evidence type="ECO:0008006" key="3">
    <source>
        <dbReference type="Google" id="ProtNLM"/>
    </source>
</evidence>
<gene>
    <name evidence="1" type="ORF">M0R45_030737</name>
</gene>
<accession>A0AAW1WE33</accession>
<reference evidence="1 2" key="1">
    <citation type="journal article" date="2023" name="G3 (Bethesda)">
        <title>A chromosome-length genome assembly and annotation of blackberry (Rubus argutus, cv. 'Hillquist').</title>
        <authorList>
            <person name="Bruna T."/>
            <person name="Aryal R."/>
            <person name="Dudchenko O."/>
            <person name="Sargent D.J."/>
            <person name="Mead D."/>
            <person name="Buti M."/>
            <person name="Cavallini A."/>
            <person name="Hytonen T."/>
            <person name="Andres J."/>
            <person name="Pham M."/>
            <person name="Weisz D."/>
            <person name="Mascagni F."/>
            <person name="Usai G."/>
            <person name="Natali L."/>
            <person name="Bassil N."/>
            <person name="Fernandez G.E."/>
            <person name="Lomsadze A."/>
            <person name="Armour M."/>
            <person name="Olukolu B."/>
            <person name="Poorten T."/>
            <person name="Britton C."/>
            <person name="Davik J."/>
            <person name="Ashrafi H."/>
            <person name="Aiden E.L."/>
            <person name="Borodovsky M."/>
            <person name="Worthington M."/>
        </authorList>
    </citation>
    <scope>NUCLEOTIDE SEQUENCE [LARGE SCALE GENOMIC DNA]</scope>
    <source>
        <strain evidence="1">PI 553951</strain>
    </source>
</reference>